<evidence type="ECO:0000313" key="1">
    <source>
        <dbReference type="EMBL" id="CAP99275.1"/>
    </source>
</evidence>
<dbReference type="VEuPathDB" id="FungiDB:PCH_Pc22g19870"/>
<name>B6HQ29_PENRW</name>
<dbReference type="Proteomes" id="UP000000724">
    <property type="component" value="Contig Pc00c22"/>
</dbReference>
<reference evidence="1 2" key="1">
    <citation type="journal article" date="2008" name="Nat. Biotechnol.">
        <title>Genome sequencing and analysis of the filamentous fungus Penicillium chrysogenum.</title>
        <authorList>
            <person name="van den Berg M.A."/>
            <person name="Albang R."/>
            <person name="Albermann K."/>
            <person name="Badger J.H."/>
            <person name="Daran J.-M."/>
            <person name="Driessen A.J.M."/>
            <person name="Garcia-Estrada C."/>
            <person name="Fedorova N.D."/>
            <person name="Harris D.M."/>
            <person name="Heijne W.H.M."/>
            <person name="Joardar V.S."/>
            <person name="Kiel J.A.K.W."/>
            <person name="Kovalchuk A."/>
            <person name="Martin J.F."/>
            <person name="Nierman W.C."/>
            <person name="Nijland J.G."/>
            <person name="Pronk J.T."/>
            <person name="Roubos J.A."/>
            <person name="van der Klei I.J."/>
            <person name="van Peij N.N.M.E."/>
            <person name="Veenhuis M."/>
            <person name="von Doehren H."/>
            <person name="Wagner C."/>
            <person name="Wortman J.R."/>
            <person name="Bovenberg R.A.L."/>
        </authorList>
    </citation>
    <scope>NUCLEOTIDE SEQUENCE [LARGE SCALE GENOMIC DNA]</scope>
    <source>
        <strain evidence="2">ATCC 28089 / DSM 1075 / NRRL 1951 / Wisconsin 54-1255</strain>
    </source>
</reference>
<protein>
    <submittedName>
        <fullName evidence="1">Uncharacterized protein</fullName>
    </submittedName>
</protein>
<dbReference type="HOGENOM" id="CLU_2159255_0_0_1"/>
<keyword evidence="2" id="KW-1185">Reference proteome</keyword>
<accession>B6HQ29</accession>
<gene>
    <name evidence="1" type="ORF">Pc22g19870</name>
    <name evidence="1" type="ORF">PCH_Pc22g19870</name>
</gene>
<organism evidence="1 2">
    <name type="scientific">Penicillium rubens (strain ATCC 28089 / DSM 1075 / NRRL 1951 / Wisconsin 54-1255)</name>
    <name type="common">Penicillium chrysogenum</name>
    <dbReference type="NCBI Taxonomy" id="500485"/>
    <lineage>
        <taxon>Eukaryota</taxon>
        <taxon>Fungi</taxon>
        <taxon>Dikarya</taxon>
        <taxon>Ascomycota</taxon>
        <taxon>Pezizomycotina</taxon>
        <taxon>Eurotiomycetes</taxon>
        <taxon>Eurotiomycetidae</taxon>
        <taxon>Eurotiales</taxon>
        <taxon>Aspergillaceae</taxon>
        <taxon>Penicillium</taxon>
        <taxon>Penicillium chrysogenum species complex</taxon>
    </lineage>
</organism>
<dbReference type="EMBL" id="AM920437">
    <property type="protein sequence ID" value="CAP99275.1"/>
    <property type="molecule type" value="Genomic_DNA"/>
</dbReference>
<evidence type="ECO:0000313" key="2">
    <source>
        <dbReference type="Proteomes" id="UP000000724"/>
    </source>
</evidence>
<proteinExistence type="predicted"/>
<dbReference type="AlphaFoldDB" id="B6HQ29"/>
<sequence length="111" mass="12277">MGHPNHLASCQSPGGVPADCFGYKLLELLVDCPIEGFEASVNWIGGSKIIRSSLSFSVQAAGTGWTCRRVTMLCLPRLRFKLIQMNIDFAKASRPLFGLEKAHLQMQRLEI</sequence>